<organism evidence="1 2">
    <name type="scientific">Purpureocillium lilacinum</name>
    <name type="common">Paecilomyces lilacinus</name>
    <dbReference type="NCBI Taxonomy" id="33203"/>
    <lineage>
        <taxon>Eukaryota</taxon>
        <taxon>Fungi</taxon>
        <taxon>Dikarya</taxon>
        <taxon>Ascomycota</taxon>
        <taxon>Pezizomycotina</taxon>
        <taxon>Sordariomycetes</taxon>
        <taxon>Hypocreomycetidae</taxon>
        <taxon>Hypocreales</taxon>
        <taxon>Ophiocordycipitaceae</taxon>
        <taxon>Purpureocillium</taxon>
    </lineage>
</organism>
<protein>
    <submittedName>
        <fullName evidence="1">Uncharacterized protein</fullName>
    </submittedName>
</protein>
<dbReference type="EMBL" id="JBGNUJ010000004">
    <property type="protein sequence ID" value="KAL3960775.1"/>
    <property type="molecule type" value="Genomic_DNA"/>
</dbReference>
<evidence type="ECO:0000313" key="1">
    <source>
        <dbReference type="EMBL" id="KAL3960775.1"/>
    </source>
</evidence>
<name>A0ACC4DWT0_PURLI</name>
<proteinExistence type="predicted"/>
<evidence type="ECO:0000313" key="2">
    <source>
        <dbReference type="Proteomes" id="UP001638806"/>
    </source>
</evidence>
<keyword evidence="2" id="KW-1185">Reference proteome</keyword>
<comment type="caution">
    <text evidence="1">The sequence shown here is derived from an EMBL/GenBank/DDBJ whole genome shotgun (WGS) entry which is preliminary data.</text>
</comment>
<accession>A0ACC4DWT0</accession>
<gene>
    <name evidence="1" type="ORF">ACCO45_005892</name>
</gene>
<reference evidence="1" key="1">
    <citation type="submission" date="2024-12" db="EMBL/GenBank/DDBJ databases">
        <title>Comparative genomics and development of molecular markers within Purpureocillium lilacinum and among Purpureocillium species.</title>
        <authorList>
            <person name="Yeh Z.-Y."/>
            <person name="Ni N.-T."/>
            <person name="Lo P.-H."/>
            <person name="Mushyakhwo K."/>
            <person name="Lin C.-F."/>
            <person name="Nai Y.-S."/>
        </authorList>
    </citation>
    <scope>NUCLEOTIDE SEQUENCE</scope>
    <source>
        <strain evidence="1">NCHU-NPUST-175</strain>
    </source>
</reference>
<sequence length="225" mass="25990">MIDNGFARFCLILSVPLALVLLVKAYGVYHNPTSRLPGPWHTKWTSARYGRIVRIAPKEVDICDVDAVKTIYTVRETFLKPVWYQHFTTFGLENVFNTNNVEFHRRHRRLLSGPISESSLREYRHLVDARCRLTLQRIREDMRSKGAADLFKWWMLFATDVIGEMTFGESFKTLEHGERNDYVRMLGQTGNLGVVRSTFPLLTSIATKIPLPYFSKAVGYSRTPD</sequence>
<dbReference type="Proteomes" id="UP001638806">
    <property type="component" value="Unassembled WGS sequence"/>
</dbReference>